<dbReference type="SUPFAM" id="SSF50129">
    <property type="entry name" value="GroES-like"/>
    <property type="match status" value="1"/>
</dbReference>
<dbReference type="Pfam" id="PF08240">
    <property type="entry name" value="ADH_N"/>
    <property type="match status" value="1"/>
</dbReference>
<reference evidence="2" key="1">
    <citation type="journal article" date="2019" name="Environ. Microbiol.">
        <title>Fungal ecological strategies reflected in gene transcription - a case study of two litter decomposers.</title>
        <authorList>
            <person name="Barbi F."/>
            <person name="Kohler A."/>
            <person name="Barry K."/>
            <person name="Baskaran P."/>
            <person name="Daum C."/>
            <person name="Fauchery L."/>
            <person name="Ihrmark K."/>
            <person name="Kuo A."/>
            <person name="LaButti K."/>
            <person name="Lipzen A."/>
            <person name="Morin E."/>
            <person name="Grigoriev I.V."/>
            <person name="Henrissat B."/>
            <person name="Lindahl B."/>
            <person name="Martin F."/>
        </authorList>
    </citation>
    <scope>NUCLEOTIDE SEQUENCE</scope>
    <source>
        <strain evidence="2">JB14</strain>
    </source>
</reference>
<sequence>MSQKALVVETAKTPFVLKSVPIPKPGPGELLVKIMATGLNPVDHFVQAYDLLPNVKYPIILGCDAAGTVEELGEGVQGYTKGDRVFFVPDLGASSGGFQQYTAISVDHLAKIPSRISFEEAASLPLTFCTAVIPLLAANPVGAGLNPTFDPNVSFKGDSALVIGGSSSVGQYAIQLLKYVGYSEIITYASAKHSDYLKSIGATHVIDRTTVALSALPDTIKTVTSSPIKLVYVAFVQAPEIMEVGYSCLAHGGQMPTAHPAPTKPEDAEATGRKIYGVYASTRIEPNIEFGNLMWKNISKLLEDGVIKPNRIEHVPNGLAGIAGTLPRFEGGSAGINGMKLVLNPQETP</sequence>
<dbReference type="Gene3D" id="3.90.180.10">
    <property type="entry name" value="Medium-chain alcohol dehydrogenases, catalytic domain"/>
    <property type="match status" value="1"/>
</dbReference>
<evidence type="ECO:0000259" key="1">
    <source>
        <dbReference type="SMART" id="SM00829"/>
    </source>
</evidence>
<gene>
    <name evidence="2" type="ORF">BT96DRAFT_966380</name>
</gene>
<dbReference type="InterPro" id="IPR013149">
    <property type="entry name" value="ADH-like_C"/>
</dbReference>
<dbReference type="OrthoDB" id="3233595at2759"/>
<evidence type="ECO:0000313" key="3">
    <source>
        <dbReference type="Proteomes" id="UP000799118"/>
    </source>
</evidence>
<dbReference type="Proteomes" id="UP000799118">
    <property type="component" value="Unassembled WGS sequence"/>
</dbReference>
<dbReference type="GO" id="GO:0016651">
    <property type="term" value="F:oxidoreductase activity, acting on NAD(P)H"/>
    <property type="evidence" value="ECO:0007669"/>
    <property type="project" value="InterPro"/>
</dbReference>
<evidence type="ECO:0000313" key="2">
    <source>
        <dbReference type="EMBL" id="KAE9396778.1"/>
    </source>
</evidence>
<feature type="domain" description="Enoyl reductase (ER)" evidence="1">
    <location>
        <begin position="12"/>
        <end position="343"/>
    </location>
</feature>
<dbReference type="EMBL" id="ML769508">
    <property type="protein sequence ID" value="KAE9396778.1"/>
    <property type="molecule type" value="Genomic_DNA"/>
</dbReference>
<dbReference type="PANTHER" id="PTHR45348">
    <property type="entry name" value="HYPOTHETICAL OXIDOREDUCTASE (EUROFUNG)"/>
    <property type="match status" value="1"/>
</dbReference>
<dbReference type="Gene3D" id="3.40.50.720">
    <property type="entry name" value="NAD(P)-binding Rossmann-like Domain"/>
    <property type="match status" value="1"/>
</dbReference>
<dbReference type="AlphaFoldDB" id="A0A6A4HGQ7"/>
<dbReference type="PANTHER" id="PTHR45348:SF2">
    <property type="entry name" value="ZINC-TYPE ALCOHOL DEHYDROGENASE-LIKE PROTEIN C2E1P3.01"/>
    <property type="match status" value="1"/>
</dbReference>
<keyword evidence="3" id="KW-1185">Reference proteome</keyword>
<protein>
    <submittedName>
        <fullName evidence="2">GroES-like protein</fullName>
    </submittedName>
</protein>
<dbReference type="InterPro" id="IPR013154">
    <property type="entry name" value="ADH-like_N"/>
</dbReference>
<dbReference type="InterPro" id="IPR020843">
    <property type="entry name" value="ER"/>
</dbReference>
<organism evidence="2 3">
    <name type="scientific">Gymnopus androsaceus JB14</name>
    <dbReference type="NCBI Taxonomy" id="1447944"/>
    <lineage>
        <taxon>Eukaryota</taxon>
        <taxon>Fungi</taxon>
        <taxon>Dikarya</taxon>
        <taxon>Basidiomycota</taxon>
        <taxon>Agaricomycotina</taxon>
        <taxon>Agaricomycetes</taxon>
        <taxon>Agaricomycetidae</taxon>
        <taxon>Agaricales</taxon>
        <taxon>Marasmiineae</taxon>
        <taxon>Omphalotaceae</taxon>
        <taxon>Gymnopus</taxon>
    </lineage>
</organism>
<accession>A0A6A4HGQ7</accession>
<dbReference type="InterPro" id="IPR036291">
    <property type="entry name" value="NAD(P)-bd_dom_sf"/>
</dbReference>
<dbReference type="Pfam" id="PF00107">
    <property type="entry name" value="ADH_zinc_N"/>
    <property type="match status" value="1"/>
</dbReference>
<dbReference type="InterPro" id="IPR011032">
    <property type="entry name" value="GroES-like_sf"/>
</dbReference>
<dbReference type="SMART" id="SM00829">
    <property type="entry name" value="PKS_ER"/>
    <property type="match status" value="1"/>
</dbReference>
<dbReference type="SUPFAM" id="SSF51735">
    <property type="entry name" value="NAD(P)-binding Rossmann-fold domains"/>
    <property type="match status" value="1"/>
</dbReference>
<dbReference type="InterPro" id="IPR047122">
    <property type="entry name" value="Trans-enoyl_RdTase-like"/>
</dbReference>
<dbReference type="CDD" id="cd08249">
    <property type="entry name" value="enoyl_reductase_like"/>
    <property type="match status" value="1"/>
</dbReference>
<name>A0A6A4HGQ7_9AGAR</name>
<proteinExistence type="predicted"/>